<keyword evidence="2" id="KW-1185">Reference proteome</keyword>
<name>A0ABP6CZR6_9ACTN</name>
<organism evidence="1 2">
    <name type="scientific">Streptomyces axinellae</name>
    <dbReference type="NCBI Taxonomy" id="552788"/>
    <lineage>
        <taxon>Bacteria</taxon>
        <taxon>Bacillati</taxon>
        <taxon>Actinomycetota</taxon>
        <taxon>Actinomycetes</taxon>
        <taxon>Kitasatosporales</taxon>
        <taxon>Streptomycetaceae</taxon>
        <taxon>Streptomyces</taxon>
    </lineage>
</organism>
<gene>
    <name evidence="1" type="ORF">GCM10009863_51670</name>
</gene>
<comment type="caution">
    <text evidence="1">The sequence shown here is derived from an EMBL/GenBank/DDBJ whole genome shotgun (WGS) entry which is preliminary data.</text>
</comment>
<accession>A0ABP6CZR6</accession>
<proteinExistence type="predicted"/>
<evidence type="ECO:0000313" key="2">
    <source>
        <dbReference type="Proteomes" id="UP001501447"/>
    </source>
</evidence>
<protein>
    <submittedName>
        <fullName evidence="1">Uncharacterized protein</fullName>
    </submittedName>
</protein>
<dbReference type="EMBL" id="BAAARJ010000018">
    <property type="protein sequence ID" value="GAA2629906.1"/>
    <property type="molecule type" value="Genomic_DNA"/>
</dbReference>
<sequence>MTRFTVTLTQRPLTLLERLWYRRLRMTPPLSTSGPTTGQWIRHLPQAWTWIHRRHAQRHRLYWLPCILCGRYSGGHQWGDSIPDPTHTGPGQRAIGICPACSRAGRGWRVPHPLEAVLDQLADEHEHGHDDWHTDCVRCLAHDTAIRDAFERHKEDTP</sequence>
<evidence type="ECO:0000313" key="1">
    <source>
        <dbReference type="EMBL" id="GAA2629906.1"/>
    </source>
</evidence>
<dbReference type="Proteomes" id="UP001501447">
    <property type="component" value="Unassembled WGS sequence"/>
</dbReference>
<dbReference type="RefSeq" id="WP_344568947.1">
    <property type="nucleotide sequence ID" value="NZ_BAAARJ010000018.1"/>
</dbReference>
<reference evidence="2" key="1">
    <citation type="journal article" date="2019" name="Int. J. Syst. Evol. Microbiol.">
        <title>The Global Catalogue of Microorganisms (GCM) 10K type strain sequencing project: providing services to taxonomists for standard genome sequencing and annotation.</title>
        <authorList>
            <consortium name="The Broad Institute Genomics Platform"/>
            <consortium name="The Broad Institute Genome Sequencing Center for Infectious Disease"/>
            <person name="Wu L."/>
            <person name="Ma J."/>
        </authorList>
    </citation>
    <scope>NUCLEOTIDE SEQUENCE [LARGE SCALE GENOMIC DNA]</scope>
    <source>
        <strain evidence="2">JCM 16373</strain>
    </source>
</reference>